<evidence type="ECO:0000313" key="1">
    <source>
        <dbReference type="EMBL" id="PVH64579.1"/>
    </source>
</evidence>
<dbReference type="AlphaFoldDB" id="A0A2T8KQZ8"/>
<accession>A0A2T8KQZ8</accession>
<reference evidence="1" key="1">
    <citation type="submission" date="2018-04" db="EMBL/GenBank/DDBJ databases">
        <title>WGS assembly of Panicum hallii.</title>
        <authorList>
            <person name="Lovell J."/>
            <person name="Jenkins J."/>
            <person name="Lowry D."/>
            <person name="Mamidi S."/>
            <person name="Sreedasyam A."/>
            <person name="Weng X."/>
            <person name="Barry K."/>
            <person name="Bonette J."/>
            <person name="Campitelli B."/>
            <person name="Daum C."/>
            <person name="Gordon S."/>
            <person name="Gould B."/>
            <person name="Lipzen A."/>
            <person name="Macqueen A."/>
            <person name="Palacio-Mejia J."/>
            <person name="Plott C."/>
            <person name="Shakirov E."/>
            <person name="Shu S."/>
            <person name="Yoshinaga Y."/>
            <person name="Zane M."/>
            <person name="Rokhsar D."/>
            <person name="Grimwood J."/>
            <person name="Schmutz J."/>
            <person name="Juenger T."/>
        </authorList>
    </citation>
    <scope>NUCLEOTIDE SEQUENCE [LARGE SCALE GENOMIC DNA]</scope>
    <source>
        <strain evidence="1">FIL2</strain>
    </source>
</reference>
<dbReference type="Proteomes" id="UP000243499">
    <property type="component" value="Chromosome 2"/>
</dbReference>
<gene>
    <name evidence="1" type="ORF">PAHAL_2G305900</name>
</gene>
<protein>
    <recommendedName>
        <fullName evidence="2">NB-ARC domain-containing protein</fullName>
    </recommendedName>
</protein>
<dbReference type="EMBL" id="CM008047">
    <property type="protein sequence ID" value="PVH64579.1"/>
    <property type="molecule type" value="Genomic_DNA"/>
</dbReference>
<evidence type="ECO:0008006" key="2">
    <source>
        <dbReference type="Google" id="ProtNLM"/>
    </source>
</evidence>
<organism evidence="1">
    <name type="scientific">Panicum hallii</name>
    <dbReference type="NCBI Taxonomy" id="206008"/>
    <lineage>
        <taxon>Eukaryota</taxon>
        <taxon>Viridiplantae</taxon>
        <taxon>Streptophyta</taxon>
        <taxon>Embryophyta</taxon>
        <taxon>Tracheophyta</taxon>
        <taxon>Spermatophyta</taxon>
        <taxon>Magnoliopsida</taxon>
        <taxon>Liliopsida</taxon>
        <taxon>Poales</taxon>
        <taxon>Poaceae</taxon>
        <taxon>PACMAD clade</taxon>
        <taxon>Panicoideae</taxon>
        <taxon>Panicodae</taxon>
        <taxon>Paniceae</taxon>
        <taxon>Panicinae</taxon>
        <taxon>Panicum</taxon>
        <taxon>Panicum sect. Panicum</taxon>
    </lineage>
</organism>
<name>A0A2T8KQZ8_9POAL</name>
<proteinExistence type="predicted"/>
<dbReference type="Gramene" id="PVH64579">
    <property type="protein sequence ID" value="PVH64579"/>
    <property type="gene ID" value="PAHAL_2G305900"/>
</dbReference>
<sequence>MHQLIKLHIRAINEAELLLLGDLTMKNPLEKLELVGRLSEGTLESPLFSTHGNQLQQIELSWCQLIESPAAELSGLSNLTELSDTEGSPS</sequence>